<accession>A0ABQ5W114</accession>
<keyword evidence="2" id="KW-1185">Reference proteome</keyword>
<sequence>MALKMQPTFKSLEQLGWTERAAGYDEYTARITNPGIAPLLAAAKRRVSVCSMLAAARGLSPPRPQLSEPR</sequence>
<proteinExistence type="predicted"/>
<name>A0ABQ5W114_9HYPH</name>
<reference evidence="2" key="1">
    <citation type="journal article" date="2019" name="Int. J. Syst. Evol. Microbiol.">
        <title>The Global Catalogue of Microorganisms (GCM) 10K type strain sequencing project: providing services to taxonomists for standard genome sequencing and annotation.</title>
        <authorList>
            <consortium name="The Broad Institute Genomics Platform"/>
            <consortium name="The Broad Institute Genome Sequencing Center for Infectious Disease"/>
            <person name="Wu L."/>
            <person name="Ma J."/>
        </authorList>
    </citation>
    <scope>NUCLEOTIDE SEQUENCE [LARGE SCALE GENOMIC DNA]</scope>
    <source>
        <strain evidence="2">NBRC 112416</strain>
    </source>
</reference>
<dbReference type="Proteomes" id="UP001156691">
    <property type="component" value="Unassembled WGS sequence"/>
</dbReference>
<evidence type="ECO:0000313" key="2">
    <source>
        <dbReference type="Proteomes" id="UP001156691"/>
    </source>
</evidence>
<protein>
    <submittedName>
        <fullName evidence="1">Uncharacterized protein</fullName>
    </submittedName>
</protein>
<dbReference type="EMBL" id="BSNS01000005">
    <property type="protein sequence ID" value="GLQ53682.1"/>
    <property type="molecule type" value="Genomic_DNA"/>
</dbReference>
<organism evidence="1 2">
    <name type="scientific">Devosia nitrariae</name>
    <dbReference type="NCBI Taxonomy" id="2071872"/>
    <lineage>
        <taxon>Bacteria</taxon>
        <taxon>Pseudomonadati</taxon>
        <taxon>Pseudomonadota</taxon>
        <taxon>Alphaproteobacteria</taxon>
        <taxon>Hyphomicrobiales</taxon>
        <taxon>Devosiaceae</taxon>
        <taxon>Devosia</taxon>
    </lineage>
</organism>
<comment type="caution">
    <text evidence="1">The sequence shown here is derived from an EMBL/GenBank/DDBJ whole genome shotgun (WGS) entry which is preliminary data.</text>
</comment>
<evidence type="ECO:0000313" key="1">
    <source>
        <dbReference type="EMBL" id="GLQ53682.1"/>
    </source>
</evidence>
<gene>
    <name evidence="1" type="ORF">GCM10010862_09410</name>
</gene>